<organism evidence="1 2">
    <name type="scientific">Alternaria alternata</name>
    <name type="common">Alternaria rot fungus</name>
    <name type="synonym">Torula alternata</name>
    <dbReference type="NCBI Taxonomy" id="5599"/>
    <lineage>
        <taxon>Eukaryota</taxon>
        <taxon>Fungi</taxon>
        <taxon>Dikarya</taxon>
        <taxon>Ascomycota</taxon>
        <taxon>Pezizomycotina</taxon>
        <taxon>Dothideomycetes</taxon>
        <taxon>Pleosporomycetidae</taxon>
        <taxon>Pleosporales</taxon>
        <taxon>Pleosporineae</taxon>
        <taxon>Pleosporaceae</taxon>
        <taxon>Alternaria</taxon>
        <taxon>Alternaria sect. Alternaria</taxon>
        <taxon>Alternaria alternata complex</taxon>
    </lineage>
</organism>
<dbReference type="RefSeq" id="XP_018383976.1">
    <property type="nucleotide sequence ID" value="XM_018530592.1"/>
</dbReference>
<proteinExistence type="predicted"/>
<dbReference type="AlphaFoldDB" id="A0A177DFN3"/>
<dbReference type="Proteomes" id="UP000077248">
    <property type="component" value="Unassembled WGS sequence"/>
</dbReference>
<reference evidence="1 2" key="1">
    <citation type="submission" date="2016-05" db="EMBL/GenBank/DDBJ databases">
        <title>Comparative analysis of secretome profiles of manganese(II)-oxidizing ascomycete fungi.</title>
        <authorList>
            <consortium name="DOE Joint Genome Institute"/>
            <person name="Zeiner C.A."/>
            <person name="Purvine S.O."/>
            <person name="Zink E.M."/>
            <person name="Wu S."/>
            <person name="Pasa-Tolic L."/>
            <person name="Chaput D.L."/>
            <person name="Haridas S."/>
            <person name="Grigoriev I.V."/>
            <person name="Santelli C.M."/>
            <person name="Hansel C.M."/>
        </authorList>
    </citation>
    <scope>NUCLEOTIDE SEQUENCE [LARGE SCALE GENOMIC DNA]</scope>
    <source>
        <strain evidence="1 2">SRC1lrK2f</strain>
    </source>
</reference>
<accession>A0A177DFN3</accession>
<dbReference type="GeneID" id="29116186"/>
<keyword evidence="2" id="KW-1185">Reference proteome</keyword>
<name>A0A177DFN3_ALTAL</name>
<dbReference type="EMBL" id="KV441483">
    <property type="protein sequence ID" value="OAG18555.1"/>
    <property type="molecule type" value="Genomic_DNA"/>
</dbReference>
<dbReference type="PROSITE" id="PS51257">
    <property type="entry name" value="PROKAR_LIPOPROTEIN"/>
    <property type="match status" value="1"/>
</dbReference>
<gene>
    <name evidence="1" type="ORF">CC77DRAFT_199975</name>
</gene>
<dbReference type="KEGG" id="aalt:CC77DRAFT_199975"/>
<sequence>MRSFVLGAGPVLSRLQSGYPPCRKSSIHVTAICACPSAFVNPAPEFLYPYSFWEPTKWHVILTSPGRGG</sequence>
<evidence type="ECO:0000313" key="2">
    <source>
        <dbReference type="Proteomes" id="UP000077248"/>
    </source>
</evidence>
<evidence type="ECO:0000313" key="1">
    <source>
        <dbReference type="EMBL" id="OAG18555.1"/>
    </source>
</evidence>
<dbReference type="VEuPathDB" id="FungiDB:CC77DRAFT_199975"/>
<protein>
    <submittedName>
        <fullName evidence="1">Uncharacterized protein</fullName>
    </submittedName>
</protein>